<evidence type="ECO:0000313" key="1">
    <source>
        <dbReference type="EMBL" id="MBU5485684.1"/>
    </source>
</evidence>
<keyword evidence="2" id="KW-1185">Reference proteome</keyword>
<dbReference type="EMBL" id="JAHLQF010000003">
    <property type="protein sequence ID" value="MBU5485684.1"/>
    <property type="molecule type" value="Genomic_DNA"/>
</dbReference>
<accession>A0ABS6EKE5</accession>
<evidence type="ECO:0000313" key="2">
    <source>
        <dbReference type="Proteomes" id="UP000726170"/>
    </source>
</evidence>
<comment type="caution">
    <text evidence="1">The sequence shown here is derived from an EMBL/GenBank/DDBJ whole genome shotgun (WGS) entry which is preliminary data.</text>
</comment>
<protein>
    <submittedName>
        <fullName evidence="1">Protein kinase</fullName>
    </submittedName>
</protein>
<organism evidence="1 2">
    <name type="scientific">Clostridium mobile</name>
    <dbReference type="NCBI Taxonomy" id="2841512"/>
    <lineage>
        <taxon>Bacteria</taxon>
        <taxon>Bacillati</taxon>
        <taxon>Bacillota</taxon>
        <taxon>Clostridia</taxon>
        <taxon>Eubacteriales</taxon>
        <taxon>Clostridiaceae</taxon>
        <taxon>Clostridium</taxon>
    </lineage>
</organism>
<dbReference type="GO" id="GO:0016301">
    <property type="term" value="F:kinase activity"/>
    <property type="evidence" value="ECO:0007669"/>
    <property type="project" value="UniProtKB-KW"/>
</dbReference>
<proteinExistence type="predicted"/>
<sequence length="195" mass="23332">MSDVNEYYIDLDERAEKMLREGEFLGKGNNGVVYLLPENRVIKIFKEKRICKREYSILARTEGSEYFPNVYSNGTYYIVRDYVGGERLDKYIKKNGLDKEVACKVIELMKEFQRLNFTKLDIRCKDLYITEELSLMVIDPRNNYSKDRTYPRHLMKGLNKLGVLEKFLEVVKDEYDEFYDEWNSKMKRYLETGIK</sequence>
<keyword evidence="1" id="KW-0808">Transferase</keyword>
<keyword evidence="1" id="KW-0418">Kinase</keyword>
<dbReference type="Proteomes" id="UP000726170">
    <property type="component" value="Unassembled WGS sequence"/>
</dbReference>
<gene>
    <name evidence="1" type="ORF">KQI86_15295</name>
</gene>
<name>A0ABS6EKE5_9CLOT</name>
<dbReference type="RefSeq" id="WP_216440209.1">
    <property type="nucleotide sequence ID" value="NZ_JAHLQF010000003.1"/>
</dbReference>
<reference evidence="1 2" key="1">
    <citation type="submission" date="2021-06" db="EMBL/GenBank/DDBJ databases">
        <authorList>
            <person name="Sun Q."/>
            <person name="Li D."/>
        </authorList>
    </citation>
    <scope>NUCLEOTIDE SEQUENCE [LARGE SCALE GENOMIC DNA]</scope>
    <source>
        <strain evidence="1 2">MSJ-11</strain>
    </source>
</reference>